<protein>
    <submittedName>
        <fullName evidence="2">Uncharacterized protein</fullName>
    </submittedName>
</protein>
<evidence type="ECO:0000313" key="2">
    <source>
        <dbReference type="EMBL" id="OXA47249.1"/>
    </source>
</evidence>
<feature type="transmembrane region" description="Helical" evidence="1">
    <location>
        <begin position="95"/>
        <end position="114"/>
    </location>
</feature>
<keyword evidence="1" id="KW-0812">Transmembrane</keyword>
<feature type="transmembrane region" description="Helical" evidence="1">
    <location>
        <begin position="64"/>
        <end position="83"/>
    </location>
</feature>
<organism evidence="2 3">
    <name type="scientific">Folsomia candida</name>
    <name type="common">Springtail</name>
    <dbReference type="NCBI Taxonomy" id="158441"/>
    <lineage>
        <taxon>Eukaryota</taxon>
        <taxon>Metazoa</taxon>
        <taxon>Ecdysozoa</taxon>
        <taxon>Arthropoda</taxon>
        <taxon>Hexapoda</taxon>
        <taxon>Collembola</taxon>
        <taxon>Entomobryomorpha</taxon>
        <taxon>Isotomoidea</taxon>
        <taxon>Isotomidae</taxon>
        <taxon>Proisotominae</taxon>
        <taxon>Folsomia</taxon>
    </lineage>
</organism>
<keyword evidence="3" id="KW-1185">Reference proteome</keyword>
<dbReference type="Proteomes" id="UP000198287">
    <property type="component" value="Unassembled WGS sequence"/>
</dbReference>
<evidence type="ECO:0000313" key="3">
    <source>
        <dbReference type="Proteomes" id="UP000198287"/>
    </source>
</evidence>
<name>A0A226DPW1_FOLCA</name>
<gene>
    <name evidence="2" type="ORF">Fcan01_17542</name>
</gene>
<keyword evidence="1" id="KW-0472">Membrane</keyword>
<dbReference type="AlphaFoldDB" id="A0A226DPW1"/>
<comment type="caution">
    <text evidence="2">The sequence shown here is derived from an EMBL/GenBank/DDBJ whole genome shotgun (WGS) entry which is preliminary data.</text>
</comment>
<accession>A0A226DPW1</accession>
<proteinExistence type="predicted"/>
<evidence type="ECO:0000256" key="1">
    <source>
        <dbReference type="SAM" id="Phobius"/>
    </source>
</evidence>
<dbReference type="EMBL" id="LNIX01000013">
    <property type="protein sequence ID" value="OXA47249.1"/>
    <property type="molecule type" value="Genomic_DNA"/>
</dbReference>
<reference evidence="2 3" key="1">
    <citation type="submission" date="2015-12" db="EMBL/GenBank/DDBJ databases">
        <title>The genome of Folsomia candida.</title>
        <authorList>
            <person name="Faddeeva A."/>
            <person name="Derks M.F."/>
            <person name="Anvar Y."/>
            <person name="Smit S."/>
            <person name="Van Straalen N."/>
            <person name="Roelofs D."/>
        </authorList>
    </citation>
    <scope>NUCLEOTIDE SEQUENCE [LARGE SCALE GENOMIC DNA]</scope>
    <source>
        <strain evidence="2 3">VU population</strain>
        <tissue evidence="2">Whole body</tissue>
    </source>
</reference>
<keyword evidence="1" id="KW-1133">Transmembrane helix</keyword>
<sequence>MVPTISKIPSKFKITPKLKIPTSYLPLMTSLIKWITRSYAIPIMFHKNSFSVIKGFNVASRIHYFTLFITLFYPIVTCVWFYVCMFSDKGSYSRALPVWAAVLNIYYFMCYVGLGSLQHFLHFRASDLNLLLKTTAWIEKFCVEEERTGEANFTNVAVTGLSTGQFCTSIDGLLH</sequence>